<dbReference type="SUPFAM" id="SSF52402">
    <property type="entry name" value="Adenine nucleotide alpha hydrolases-like"/>
    <property type="match status" value="2"/>
</dbReference>
<sequence>MAHNVTVGIDGSAPSAAAAGWAAREARRRGLPLRMIHVAGTEADALERDLGDGNALPGRVADLRARSAAARPDLEITCEVQPGHPAYTLAAASGRADLLVLGSRGLGGFTGLLVGSVGLRTAARSLCPVVLIRAEAGEAGGAAGSPSGDVVVGVESDQPNDAVLEFAFQQAAGRGVGLRAVESRTTSHDTYATRAPVEQAEIREAMAAAEQLRLEDALARWREKFPQVRAEAEVCPWSAGRALVEASHGASLVVLGRRTARHPLAGPHLGPVAQSVLHHAHAPVALVPHD</sequence>
<organism evidence="3 4">
    <name type="scientific">Kitasatospora putterlickiae</name>
    <dbReference type="NCBI Taxonomy" id="221725"/>
    <lineage>
        <taxon>Bacteria</taxon>
        <taxon>Bacillati</taxon>
        <taxon>Actinomycetota</taxon>
        <taxon>Actinomycetes</taxon>
        <taxon>Kitasatosporales</taxon>
        <taxon>Streptomycetaceae</taxon>
        <taxon>Kitasatospora</taxon>
    </lineage>
</organism>
<dbReference type="PANTHER" id="PTHR46268">
    <property type="entry name" value="STRESS RESPONSE PROTEIN NHAX"/>
    <property type="match status" value="1"/>
</dbReference>
<feature type="domain" description="UspA" evidence="2">
    <location>
        <begin position="150"/>
        <end position="288"/>
    </location>
</feature>
<dbReference type="Gene3D" id="3.40.50.620">
    <property type="entry name" value="HUPs"/>
    <property type="match status" value="2"/>
</dbReference>
<evidence type="ECO:0000313" key="3">
    <source>
        <dbReference type="EMBL" id="GAA1386991.1"/>
    </source>
</evidence>
<evidence type="ECO:0000256" key="1">
    <source>
        <dbReference type="ARBA" id="ARBA00008791"/>
    </source>
</evidence>
<dbReference type="EMBL" id="BAAAKJ010000054">
    <property type="protein sequence ID" value="GAA1386991.1"/>
    <property type="molecule type" value="Genomic_DNA"/>
</dbReference>
<dbReference type="PRINTS" id="PR01438">
    <property type="entry name" value="UNVRSLSTRESS"/>
</dbReference>
<dbReference type="Pfam" id="PF00582">
    <property type="entry name" value="Usp"/>
    <property type="match status" value="2"/>
</dbReference>
<keyword evidence="4" id="KW-1185">Reference proteome</keyword>
<dbReference type="InterPro" id="IPR006015">
    <property type="entry name" value="Universal_stress_UspA"/>
</dbReference>
<accession>A0ABN1XPJ1</accession>
<name>A0ABN1XPJ1_9ACTN</name>
<gene>
    <name evidence="3" type="ORF">GCM10009639_11460</name>
</gene>
<dbReference type="InterPro" id="IPR006016">
    <property type="entry name" value="UspA"/>
</dbReference>
<dbReference type="RefSeq" id="WP_344328328.1">
    <property type="nucleotide sequence ID" value="NZ_BAAAKJ010000054.1"/>
</dbReference>
<evidence type="ECO:0000313" key="4">
    <source>
        <dbReference type="Proteomes" id="UP001499863"/>
    </source>
</evidence>
<reference evidence="3 4" key="1">
    <citation type="journal article" date="2019" name="Int. J. Syst. Evol. Microbiol.">
        <title>The Global Catalogue of Microorganisms (GCM) 10K type strain sequencing project: providing services to taxonomists for standard genome sequencing and annotation.</title>
        <authorList>
            <consortium name="The Broad Institute Genomics Platform"/>
            <consortium name="The Broad Institute Genome Sequencing Center for Infectious Disease"/>
            <person name="Wu L."/>
            <person name="Ma J."/>
        </authorList>
    </citation>
    <scope>NUCLEOTIDE SEQUENCE [LARGE SCALE GENOMIC DNA]</scope>
    <source>
        <strain evidence="3 4">JCM 12393</strain>
    </source>
</reference>
<comment type="caution">
    <text evidence="3">The sequence shown here is derived from an EMBL/GenBank/DDBJ whole genome shotgun (WGS) entry which is preliminary data.</text>
</comment>
<evidence type="ECO:0000259" key="2">
    <source>
        <dbReference type="Pfam" id="PF00582"/>
    </source>
</evidence>
<protein>
    <submittedName>
        <fullName evidence="3">Universal stress protein</fullName>
    </submittedName>
</protein>
<dbReference type="Proteomes" id="UP001499863">
    <property type="component" value="Unassembled WGS sequence"/>
</dbReference>
<feature type="domain" description="UspA" evidence="2">
    <location>
        <begin position="1"/>
        <end position="133"/>
    </location>
</feature>
<proteinExistence type="inferred from homology"/>
<comment type="similarity">
    <text evidence="1">Belongs to the universal stress protein A family.</text>
</comment>
<dbReference type="PANTHER" id="PTHR46268:SF6">
    <property type="entry name" value="UNIVERSAL STRESS PROTEIN UP12"/>
    <property type="match status" value="1"/>
</dbReference>
<dbReference type="InterPro" id="IPR014729">
    <property type="entry name" value="Rossmann-like_a/b/a_fold"/>
</dbReference>